<organism evidence="1 2">
    <name type="scientific">Bartonella bilalgolemii</name>
    <dbReference type="NCBI Taxonomy" id="2942911"/>
    <lineage>
        <taxon>Bacteria</taxon>
        <taxon>Pseudomonadati</taxon>
        <taxon>Pseudomonadota</taxon>
        <taxon>Alphaproteobacteria</taxon>
        <taxon>Hyphomicrobiales</taxon>
        <taxon>Bartonellaceae</taxon>
        <taxon>Bartonella</taxon>
    </lineage>
</organism>
<sequence>MHPRETIRESFVALIKAAKTAAGDNVFNMRDFNFSVEKMPTINISTQGETIEDGYDYGVRRRILTVDVECYDTREDGARFVDQLAWEVEEVFYANPNLNNTVETCRLQNIAFAFGDNGALALHGAILTFEVTYMTNIPNMDEDEGSVTARLVEPFLGFEPETGVGNEDKYIKIEEPHVRATQ</sequence>
<dbReference type="Proteomes" id="UP001523003">
    <property type="component" value="Unassembled WGS sequence"/>
</dbReference>
<protein>
    <recommendedName>
        <fullName evidence="3">Phage protein</fullName>
    </recommendedName>
</protein>
<evidence type="ECO:0000313" key="1">
    <source>
        <dbReference type="EMBL" id="MCL6230185.1"/>
    </source>
</evidence>
<keyword evidence="2" id="KW-1185">Reference proteome</keyword>
<evidence type="ECO:0000313" key="2">
    <source>
        <dbReference type="Proteomes" id="UP001523003"/>
    </source>
</evidence>
<proteinExistence type="predicted"/>
<evidence type="ECO:0008006" key="3">
    <source>
        <dbReference type="Google" id="ProtNLM"/>
    </source>
</evidence>
<gene>
    <name evidence="1" type="ORF">M4Z11_06215</name>
</gene>
<dbReference type="RefSeq" id="WP_249677623.1">
    <property type="nucleotide sequence ID" value="NZ_JAMCOF010000011.1"/>
</dbReference>
<accession>A0ABT0P9Q1</accession>
<name>A0ABT0P9Q1_9HYPH</name>
<dbReference type="Gene3D" id="3.30.70.1700">
    <property type="entry name" value="Phage minor tail protein U"/>
    <property type="match status" value="1"/>
</dbReference>
<reference evidence="1 2" key="1">
    <citation type="submission" date="2022-05" db="EMBL/GenBank/DDBJ databases">
        <title>Description of the Bartonella bilalgolemii sp. nov. Isolated from Apodemus uralensis (Pallas 1811).</title>
        <authorList>
            <person name="Zgheib R."/>
            <person name="Celebi B."/>
        </authorList>
    </citation>
    <scope>NUCLEOTIDE SEQUENCE [LARGE SCALE GENOMIC DNA]</scope>
    <source>
        <strain evidence="1 2">G70</strain>
    </source>
</reference>
<dbReference type="InterPro" id="IPR038512">
    <property type="entry name" value="GpU-like_sf"/>
</dbReference>
<comment type="caution">
    <text evidence="1">The sequence shown here is derived from an EMBL/GenBank/DDBJ whole genome shotgun (WGS) entry which is preliminary data.</text>
</comment>
<dbReference type="EMBL" id="JAMCOF010000011">
    <property type="protein sequence ID" value="MCL6230185.1"/>
    <property type="molecule type" value="Genomic_DNA"/>
</dbReference>